<dbReference type="NCBIfam" id="TIGR00714">
    <property type="entry name" value="hscB"/>
    <property type="match status" value="1"/>
</dbReference>
<keyword evidence="2" id="KW-0143">Chaperone</keyword>
<dbReference type="Pfam" id="PF07743">
    <property type="entry name" value="HSCB_C"/>
    <property type="match status" value="1"/>
</dbReference>
<reference evidence="5" key="1">
    <citation type="submission" date="2021-12" db="EMBL/GenBank/DDBJ databases">
        <authorList>
            <person name="King R."/>
        </authorList>
    </citation>
    <scope>NUCLEOTIDE SEQUENCE</scope>
</reference>
<protein>
    <recommendedName>
        <fullName evidence="4">J domain-containing protein</fullName>
    </recommendedName>
</protein>
<dbReference type="SUPFAM" id="SSF47144">
    <property type="entry name" value="HSC20 (HSCB), C-terminal oligomerisation domain"/>
    <property type="match status" value="1"/>
</dbReference>
<dbReference type="EMBL" id="OU963867">
    <property type="protein sequence ID" value="CAH0391940.1"/>
    <property type="molecule type" value="Genomic_DNA"/>
</dbReference>
<dbReference type="CDD" id="cd06257">
    <property type="entry name" value="DnaJ"/>
    <property type="match status" value="1"/>
</dbReference>
<evidence type="ECO:0000313" key="5">
    <source>
        <dbReference type="EMBL" id="CAH0391940.1"/>
    </source>
</evidence>
<name>A0A9P0F4L9_BEMTA</name>
<dbReference type="InterPro" id="IPR036869">
    <property type="entry name" value="J_dom_sf"/>
</dbReference>
<evidence type="ECO:0000256" key="1">
    <source>
        <dbReference type="ARBA" id="ARBA00010476"/>
    </source>
</evidence>
<evidence type="ECO:0000256" key="3">
    <source>
        <dbReference type="SAM" id="Phobius"/>
    </source>
</evidence>
<accession>A0A9P0F4L9</accession>
<dbReference type="InterPro" id="IPR001623">
    <property type="entry name" value="DnaJ_domain"/>
</dbReference>
<dbReference type="HAMAP" id="MF_00682">
    <property type="entry name" value="HscB"/>
    <property type="match status" value="1"/>
</dbReference>
<gene>
    <name evidence="5" type="ORF">BEMITA_LOCUS10510</name>
</gene>
<dbReference type="Gene3D" id="1.20.1280.20">
    <property type="entry name" value="HscB, C-terminal domain"/>
    <property type="match status" value="1"/>
</dbReference>
<dbReference type="GO" id="GO:0005739">
    <property type="term" value="C:mitochondrion"/>
    <property type="evidence" value="ECO:0007669"/>
    <property type="project" value="TreeGrafter"/>
</dbReference>
<feature type="non-terminal residue" evidence="5">
    <location>
        <position position="1"/>
    </location>
</feature>
<dbReference type="GO" id="GO:0044571">
    <property type="term" value="P:[2Fe-2S] cluster assembly"/>
    <property type="evidence" value="ECO:0007669"/>
    <property type="project" value="InterPro"/>
</dbReference>
<proteinExistence type="inferred from homology"/>
<dbReference type="InterPro" id="IPR004640">
    <property type="entry name" value="HscB"/>
</dbReference>
<evidence type="ECO:0000256" key="2">
    <source>
        <dbReference type="ARBA" id="ARBA00023186"/>
    </source>
</evidence>
<dbReference type="Gene3D" id="1.10.287.110">
    <property type="entry name" value="DnaJ domain"/>
    <property type="match status" value="1"/>
</dbReference>
<evidence type="ECO:0000313" key="6">
    <source>
        <dbReference type="Proteomes" id="UP001152759"/>
    </source>
</evidence>
<dbReference type="SMART" id="SM00271">
    <property type="entry name" value="DnaJ"/>
    <property type="match status" value="1"/>
</dbReference>
<dbReference type="SUPFAM" id="SSF46565">
    <property type="entry name" value="Chaperone J-domain"/>
    <property type="match status" value="1"/>
</dbReference>
<dbReference type="GO" id="GO:0001671">
    <property type="term" value="F:ATPase activator activity"/>
    <property type="evidence" value="ECO:0007669"/>
    <property type="project" value="InterPro"/>
</dbReference>
<sequence length="309" mass="35915">RLTSNHNINNFELVSCCVILLRYVRCPSISIFQLDVICSIFSVLLSIMTSLKVFHKNFWSKPFLSNSLFKVSTKTLHGSAQLKSLTFKTLPGSSVTPNFCLNFLRFKTEKIKTNVCWKCGIDVSSVFFCDKCHHLQKPNLKQNYFELFGVPLSFDIATKDLTQRYRKILNELHPDRFSSKEEDEQVLSEEYSSLVNKAYATLLNPLDRGLYLLNLEGISIEEEAVTMDAEMLMYIMEKNEEVEEADSEQAFSELRDGIQKDMDRLIKQTNEAYMAKDFHKMKLVLSKMKYYESLLMKIKERKQQLNIPN</sequence>
<feature type="transmembrane region" description="Helical" evidence="3">
    <location>
        <begin position="31"/>
        <end position="51"/>
    </location>
</feature>
<organism evidence="5 6">
    <name type="scientific">Bemisia tabaci</name>
    <name type="common">Sweetpotato whitefly</name>
    <name type="synonym">Aleurodes tabaci</name>
    <dbReference type="NCBI Taxonomy" id="7038"/>
    <lineage>
        <taxon>Eukaryota</taxon>
        <taxon>Metazoa</taxon>
        <taxon>Ecdysozoa</taxon>
        <taxon>Arthropoda</taxon>
        <taxon>Hexapoda</taxon>
        <taxon>Insecta</taxon>
        <taxon>Pterygota</taxon>
        <taxon>Neoptera</taxon>
        <taxon>Paraneoptera</taxon>
        <taxon>Hemiptera</taxon>
        <taxon>Sternorrhyncha</taxon>
        <taxon>Aleyrodoidea</taxon>
        <taxon>Aleyrodidae</taxon>
        <taxon>Aleyrodinae</taxon>
        <taxon>Bemisia</taxon>
    </lineage>
</organism>
<dbReference type="PANTHER" id="PTHR14021">
    <property type="entry name" value="IRON-SULFUR CLUSTER CO-CHAPERONE PROTEIN HSCB"/>
    <property type="match status" value="1"/>
</dbReference>
<dbReference type="Proteomes" id="UP001152759">
    <property type="component" value="Chromosome 6"/>
</dbReference>
<dbReference type="AlphaFoldDB" id="A0A9P0F4L9"/>
<comment type="similarity">
    <text evidence="1">Belongs to the HscB family.</text>
</comment>
<evidence type="ECO:0000259" key="4">
    <source>
        <dbReference type="SMART" id="SM00271"/>
    </source>
</evidence>
<dbReference type="InterPro" id="IPR036386">
    <property type="entry name" value="HscB_C_sf"/>
</dbReference>
<feature type="domain" description="J" evidence="4">
    <location>
        <begin position="142"/>
        <end position="207"/>
    </location>
</feature>
<dbReference type="GO" id="GO:0051259">
    <property type="term" value="P:protein complex oligomerization"/>
    <property type="evidence" value="ECO:0007669"/>
    <property type="project" value="InterPro"/>
</dbReference>
<keyword evidence="3" id="KW-1133">Transmembrane helix</keyword>
<dbReference type="InterPro" id="IPR009073">
    <property type="entry name" value="HscB_oligo_C"/>
</dbReference>
<dbReference type="PANTHER" id="PTHR14021:SF15">
    <property type="entry name" value="IRON-SULFUR CLUSTER CO-CHAPERONE PROTEIN HSCB"/>
    <property type="match status" value="1"/>
</dbReference>
<keyword evidence="3" id="KW-0472">Membrane</keyword>
<keyword evidence="3" id="KW-0812">Transmembrane</keyword>
<keyword evidence="6" id="KW-1185">Reference proteome</keyword>
<dbReference type="GO" id="GO:0051087">
    <property type="term" value="F:protein-folding chaperone binding"/>
    <property type="evidence" value="ECO:0007669"/>
    <property type="project" value="InterPro"/>
</dbReference>